<proteinExistence type="predicted"/>
<dbReference type="EMBL" id="JACNYK010000001">
    <property type="protein sequence ID" value="MBD1424601.1"/>
    <property type="molecule type" value="Genomic_DNA"/>
</dbReference>
<accession>A0ABR7Y000</accession>
<dbReference type="InterPro" id="IPR010438">
    <property type="entry name" value="Lambda_Bor"/>
</dbReference>
<keyword evidence="2" id="KW-1185">Reference proteome</keyword>
<evidence type="ECO:0000313" key="2">
    <source>
        <dbReference type="Proteomes" id="UP000606494"/>
    </source>
</evidence>
<evidence type="ECO:0000313" key="1">
    <source>
        <dbReference type="EMBL" id="MBD1424601.1"/>
    </source>
</evidence>
<dbReference type="Pfam" id="PF06291">
    <property type="entry name" value="Lambda_Bor"/>
    <property type="match status" value="1"/>
</dbReference>
<gene>
    <name evidence="1" type="ORF">H8B17_03320</name>
</gene>
<organism evidence="1 2">
    <name type="scientific">Sphingobacterium arenae</name>
    <dbReference type="NCBI Taxonomy" id="1280598"/>
    <lineage>
        <taxon>Bacteria</taxon>
        <taxon>Pseudomonadati</taxon>
        <taxon>Bacteroidota</taxon>
        <taxon>Sphingobacteriia</taxon>
        <taxon>Sphingobacteriales</taxon>
        <taxon>Sphingobacteriaceae</taxon>
        <taxon>Sphingobacterium</taxon>
    </lineage>
</organism>
<sequence>MRMELLYVLCILTLIANNKTAYPPIDQKKIILNHYAVYGLLPESKNGTDTASMKSGSGRFKTDRTFKNGLFSAVTLGVYTPNKEFVTSDELR</sequence>
<dbReference type="Proteomes" id="UP000606494">
    <property type="component" value="Unassembled WGS sequence"/>
</dbReference>
<protein>
    <submittedName>
        <fullName evidence="1">Uncharacterized protein</fullName>
    </submittedName>
</protein>
<reference evidence="1 2" key="1">
    <citation type="submission" date="2020-08" db="EMBL/GenBank/DDBJ databases">
        <title>Sphingobacterium sp. DN00404 isolated from aquaculture water.</title>
        <authorList>
            <person name="Zhang M."/>
        </authorList>
    </citation>
    <scope>NUCLEOTIDE SEQUENCE [LARGE SCALE GENOMIC DNA]</scope>
    <source>
        <strain evidence="1 2">KCTC 32294</strain>
    </source>
</reference>
<name>A0ABR7Y000_9SPHI</name>
<dbReference type="RefSeq" id="WP_190307729.1">
    <property type="nucleotide sequence ID" value="NZ_JACNYK010000001.1"/>
</dbReference>
<comment type="caution">
    <text evidence="1">The sequence shown here is derived from an EMBL/GenBank/DDBJ whole genome shotgun (WGS) entry which is preliminary data.</text>
</comment>